<organism evidence="3 4">
    <name type="scientific">Clostridium chromiireducens</name>
    <dbReference type="NCBI Taxonomy" id="225345"/>
    <lineage>
        <taxon>Bacteria</taxon>
        <taxon>Bacillati</taxon>
        <taxon>Bacillota</taxon>
        <taxon>Clostridia</taxon>
        <taxon>Eubacteriales</taxon>
        <taxon>Clostridiaceae</taxon>
        <taxon>Clostridium</taxon>
    </lineage>
</organism>
<feature type="chain" id="PRO_5011962979" evidence="2">
    <location>
        <begin position="28"/>
        <end position="425"/>
    </location>
</feature>
<protein>
    <submittedName>
        <fullName evidence="3">Outer membrane efflux protein</fullName>
    </submittedName>
</protein>
<dbReference type="GO" id="GO:0015562">
    <property type="term" value="F:efflux transmembrane transporter activity"/>
    <property type="evidence" value="ECO:0007669"/>
    <property type="project" value="InterPro"/>
</dbReference>
<dbReference type="STRING" id="225345.CLCHR_01140"/>
<dbReference type="Gene3D" id="1.20.1600.10">
    <property type="entry name" value="Outer membrane efflux proteins (OEP)"/>
    <property type="match status" value="2"/>
</dbReference>
<dbReference type="RefSeq" id="WP_079437709.1">
    <property type="nucleotide sequence ID" value="NZ_MZGT01000001.1"/>
</dbReference>
<dbReference type="OrthoDB" id="1756421at2"/>
<name>A0A1V4J1R4_9CLOT</name>
<reference evidence="3 4" key="1">
    <citation type="submission" date="2017-03" db="EMBL/GenBank/DDBJ databases">
        <title>Genome sequence of Clostridium chromiireducens DSM 23318.</title>
        <authorList>
            <person name="Poehlein A."/>
            <person name="Daniel R."/>
        </authorList>
    </citation>
    <scope>NUCLEOTIDE SEQUENCE [LARGE SCALE GENOMIC DNA]</scope>
    <source>
        <strain evidence="3 4">DSM 23318</strain>
    </source>
</reference>
<accession>A0A1V4J1R4</accession>
<sequence length="425" mass="48175">MRKNVNKIVAFAIGISIISGSIVPAFASDNVESTNNTTANVQIQVNGKVLLTLDDAIKAAISNSNTLALDEKKISYQDKVNDINEKIDDAKDADSDHKDYDEDINDNTLSQLKQQRDFDEDKLVQKTTTAYNNIVTSQMKIDKASKILELKKKDISNAKLKKDLGIMTSIDFDSTELQIQSLQNQQNLSINTLRDAQDSFKVLTGKDVTKFTLEQDIKYEQLKIDGSIDEYLDNAIDKYLKYSSELLKLKKDYYDDKDNQVSEEDVKKAEDKTNEAITKKPSKPANTDDLGAYMKYVDDMNQYNTNISAYTTTLSLRLAYLNSKLGVYTQETALEETKKTYKESLKTIYTNLLATEDNINYLKSSIQINNRQLSTLKLKSDLGLMTKSDYDTQVANSQDLDIQLRTAIDSYNTLKEKIQKPWLAF</sequence>
<gene>
    <name evidence="3" type="ORF">CLCHR_01140</name>
</gene>
<proteinExistence type="predicted"/>
<dbReference type="Proteomes" id="UP000191056">
    <property type="component" value="Unassembled WGS sequence"/>
</dbReference>
<feature type="region of interest" description="Disordered" evidence="1">
    <location>
        <begin position="260"/>
        <end position="284"/>
    </location>
</feature>
<keyword evidence="2" id="KW-0732">Signal</keyword>
<comment type="caution">
    <text evidence="3">The sequence shown here is derived from an EMBL/GenBank/DDBJ whole genome shotgun (WGS) entry which is preliminary data.</text>
</comment>
<dbReference type="AlphaFoldDB" id="A0A1V4J1R4"/>
<feature type="compositionally biased region" description="Basic and acidic residues" evidence="1">
    <location>
        <begin position="260"/>
        <end position="278"/>
    </location>
</feature>
<evidence type="ECO:0000313" key="4">
    <source>
        <dbReference type="Proteomes" id="UP000191056"/>
    </source>
</evidence>
<feature type="signal peptide" evidence="2">
    <location>
        <begin position="1"/>
        <end position="27"/>
    </location>
</feature>
<evidence type="ECO:0000256" key="1">
    <source>
        <dbReference type="SAM" id="MobiDB-lite"/>
    </source>
</evidence>
<keyword evidence="4" id="KW-1185">Reference proteome</keyword>
<evidence type="ECO:0000313" key="3">
    <source>
        <dbReference type="EMBL" id="OPJ66241.1"/>
    </source>
</evidence>
<evidence type="ECO:0000256" key="2">
    <source>
        <dbReference type="SAM" id="SignalP"/>
    </source>
</evidence>
<dbReference type="EMBL" id="MZGT01000001">
    <property type="protein sequence ID" value="OPJ66241.1"/>
    <property type="molecule type" value="Genomic_DNA"/>
</dbReference>
<dbReference type="SUPFAM" id="SSF56954">
    <property type="entry name" value="Outer membrane efflux proteins (OEP)"/>
    <property type="match status" value="2"/>
</dbReference>